<accession>A0A9P6KG08</accession>
<evidence type="ECO:0000313" key="4">
    <source>
        <dbReference type="Proteomes" id="UP000780801"/>
    </source>
</evidence>
<sequence length="497" mass="55515">MLRGLVAKINHIWSTHDTGVNSKNCGHVPFSDLEEAKSQLKELGLKVSDTKAKFDAEELSGGCYSLVKTSDYLVDYARGMLHAHPYREVPGYWREYYSDAGILKALALVLLSKQPTPPKDASGTSTEEDKDDEAQIQPLKLAVIACDNVLIMAGASGQGRQAFVFELIDYLENQIRDLDNTRPLESPTLKRQKIEAVKGVKLGEEPPIDQGPRIRCAIPRVHLPTMDAFQSHVNTLDAEGGATPIIITGAIDHWPAMERWADLETICRTAGPDRLVPIEVGSQYTDETWTQKMVTFREFVDRFILGTHESPSKGSGDGEVKGGVGYLAQHDLFAQIPRLRRDIDISDYCMIDTRVQEGYQPPDDVLLNAWFGPRGTVSPMHTDPYHNLLAQVVGRKYIRLYSPQESPKLYCYGSDSNGDEQRGQETSEESAGMTTANMLSNTSQVDVENPDLGRHPLFAEATYVETVLEPGELLYIPFQWWHYVRSLSTSFSVSSWF</sequence>
<dbReference type="PANTHER" id="PTHR12461:SF105">
    <property type="entry name" value="HYPOXIA-INDUCIBLE FACTOR 1-ALPHA INHIBITOR"/>
    <property type="match status" value="1"/>
</dbReference>
<evidence type="ECO:0000313" key="3">
    <source>
        <dbReference type="EMBL" id="KAF9583556.1"/>
    </source>
</evidence>
<feature type="region of interest" description="Disordered" evidence="1">
    <location>
        <begin position="411"/>
        <end position="431"/>
    </location>
</feature>
<organism evidence="3 4">
    <name type="scientific">Lunasporangiospora selenospora</name>
    <dbReference type="NCBI Taxonomy" id="979761"/>
    <lineage>
        <taxon>Eukaryota</taxon>
        <taxon>Fungi</taxon>
        <taxon>Fungi incertae sedis</taxon>
        <taxon>Mucoromycota</taxon>
        <taxon>Mortierellomycotina</taxon>
        <taxon>Mortierellomycetes</taxon>
        <taxon>Mortierellales</taxon>
        <taxon>Mortierellaceae</taxon>
        <taxon>Lunasporangiospora</taxon>
    </lineage>
</organism>
<reference evidence="3" key="1">
    <citation type="journal article" date="2020" name="Fungal Divers.">
        <title>Resolving the Mortierellaceae phylogeny through synthesis of multi-gene phylogenetics and phylogenomics.</title>
        <authorList>
            <person name="Vandepol N."/>
            <person name="Liber J."/>
            <person name="Desiro A."/>
            <person name="Na H."/>
            <person name="Kennedy M."/>
            <person name="Barry K."/>
            <person name="Grigoriev I.V."/>
            <person name="Miller A.N."/>
            <person name="O'Donnell K."/>
            <person name="Stajich J.E."/>
            <person name="Bonito G."/>
        </authorList>
    </citation>
    <scope>NUCLEOTIDE SEQUENCE</scope>
    <source>
        <strain evidence="3">KOD1015</strain>
    </source>
</reference>
<feature type="domain" description="JmjC" evidence="2">
    <location>
        <begin position="325"/>
        <end position="497"/>
    </location>
</feature>
<evidence type="ECO:0000259" key="2">
    <source>
        <dbReference type="PROSITE" id="PS51184"/>
    </source>
</evidence>
<dbReference type="SMART" id="SM00558">
    <property type="entry name" value="JmjC"/>
    <property type="match status" value="1"/>
</dbReference>
<evidence type="ECO:0000256" key="1">
    <source>
        <dbReference type="SAM" id="MobiDB-lite"/>
    </source>
</evidence>
<dbReference type="EMBL" id="JAABOA010000664">
    <property type="protein sequence ID" value="KAF9583556.1"/>
    <property type="molecule type" value="Genomic_DNA"/>
</dbReference>
<dbReference type="PROSITE" id="PS51184">
    <property type="entry name" value="JMJC"/>
    <property type="match status" value="1"/>
</dbReference>
<protein>
    <submittedName>
        <fullName evidence="3">Lysine-specific demethylase 8</fullName>
    </submittedName>
</protein>
<keyword evidence="4" id="KW-1185">Reference proteome</keyword>
<dbReference type="AlphaFoldDB" id="A0A9P6KG08"/>
<name>A0A9P6KG08_9FUNG</name>
<dbReference type="Pfam" id="PF13621">
    <property type="entry name" value="Cupin_8"/>
    <property type="match status" value="1"/>
</dbReference>
<comment type="caution">
    <text evidence="3">The sequence shown here is derived from an EMBL/GenBank/DDBJ whole genome shotgun (WGS) entry which is preliminary data.</text>
</comment>
<dbReference type="InterPro" id="IPR003347">
    <property type="entry name" value="JmjC_dom"/>
</dbReference>
<proteinExistence type="predicted"/>
<gene>
    <name evidence="3" type="primary">KDM8</name>
    <name evidence="3" type="ORF">BGW38_009183</name>
</gene>
<dbReference type="SUPFAM" id="SSF51197">
    <property type="entry name" value="Clavaminate synthase-like"/>
    <property type="match status" value="1"/>
</dbReference>
<dbReference type="OrthoDB" id="47172at2759"/>
<dbReference type="InterPro" id="IPR041667">
    <property type="entry name" value="Cupin_8"/>
</dbReference>
<dbReference type="Proteomes" id="UP000780801">
    <property type="component" value="Unassembled WGS sequence"/>
</dbReference>
<dbReference type="PANTHER" id="PTHR12461">
    <property type="entry name" value="HYPOXIA-INDUCIBLE FACTOR 1 ALPHA INHIBITOR-RELATED"/>
    <property type="match status" value="1"/>
</dbReference>
<dbReference type="Gene3D" id="2.60.120.650">
    <property type="entry name" value="Cupin"/>
    <property type="match status" value="1"/>
</dbReference>